<dbReference type="AlphaFoldDB" id="A0AAD6EZ96"/>
<dbReference type="InterPro" id="IPR035595">
    <property type="entry name" value="UDP_glycos_trans_CS"/>
</dbReference>
<dbReference type="EMBL" id="JAMRDG010000001">
    <property type="protein sequence ID" value="KAJ3706348.1"/>
    <property type="molecule type" value="Genomic_DNA"/>
</dbReference>
<reference evidence="6 7" key="1">
    <citation type="journal article" date="2022" name="Cell">
        <title>Repeat-based holocentromeres influence genome architecture and karyotype evolution.</title>
        <authorList>
            <person name="Hofstatter P.G."/>
            <person name="Thangavel G."/>
            <person name="Lux T."/>
            <person name="Neumann P."/>
            <person name="Vondrak T."/>
            <person name="Novak P."/>
            <person name="Zhang M."/>
            <person name="Costa L."/>
            <person name="Castellani M."/>
            <person name="Scott A."/>
            <person name="Toegelov H."/>
            <person name="Fuchs J."/>
            <person name="Mata-Sucre Y."/>
            <person name="Dias Y."/>
            <person name="Vanzela A.L.L."/>
            <person name="Huettel B."/>
            <person name="Almeida C.C.S."/>
            <person name="Simkova H."/>
            <person name="Souza G."/>
            <person name="Pedrosa-Harand A."/>
            <person name="Macas J."/>
            <person name="Mayer K.F.X."/>
            <person name="Houben A."/>
            <person name="Marques A."/>
        </authorList>
    </citation>
    <scope>NUCLEOTIDE SEQUENCE [LARGE SCALE GENOMIC DNA]</scope>
    <source>
        <strain evidence="6">RhyTen1mFocal</strain>
    </source>
</reference>
<evidence type="ECO:0000256" key="5">
    <source>
        <dbReference type="RuleBase" id="RU362057"/>
    </source>
</evidence>
<dbReference type="Gene3D" id="3.40.50.2000">
    <property type="entry name" value="Glycogen Phosphorylase B"/>
    <property type="match status" value="2"/>
</dbReference>
<dbReference type="Pfam" id="PF00201">
    <property type="entry name" value="UDPGT"/>
    <property type="match status" value="1"/>
</dbReference>
<protein>
    <recommendedName>
        <fullName evidence="5">Glycosyltransferase</fullName>
        <ecNumber evidence="5">2.4.1.-</ecNumber>
    </recommendedName>
</protein>
<dbReference type="PANTHER" id="PTHR48045:SF37">
    <property type="entry name" value="UDP-GLYCOSYLTRANSFERASE 92A1-LIKE"/>
    <property type="match status" value="1"/>
</dbReference>
<dbReference type="CDD" id="cd03784">
    <property type="entry name" value="GT1_Gtf-like"/>
    <property type="match status" value="1"/>
</dbReference>
<proteinExistence type="inferred from homology"/>
<keyword evidence="2 4" id="KW-0328">Glycosyltransferase</keyword>
<sequence>MANSKHISKPHIVLFPFLAQGHIRPFLSLFSRIRRRHPDLTITLVSTPGNITIIRSILPSSLSLNFHPIPFFPESHDLPPNADTTCNIPFPLIITFFKASESLRPAFENFISTLAGPVYIISDPFFSWSVEVSHKYNTLHSIFLTSGAYGTTVWFSLWSKVPLGLIPSVADEFQLPEFSDVTIHISQCSKHMLEADGNDQWSTYFQRQIKYFLQSDAILVNTVEEFEVIGLQMFRKKLFMPVFPIGPLFHSAYLLTKNICIAEWLNTKLPGSVLYISFGSQFMIHAKAMMELAISLEHMSHPFIWVIRPPLGCDTKEKFKTEWLPEGFERRMKLDKKGLLIHEWAPQVEILAHAATGAFLSHCGWNSTLESLTHGVPIIAWPLSADQFYNSKMLEDMGLGVELARGVMADLKRERVKEVVETVMGENKKGKEMKMKAREIREVMEKAWNEDGEEGTSMKGLNDFFQFAAKKMTDKQDIAFS</sequence>
<evidence type="ECO:0000256" key="4">
    <source>
        <dbReference type="RuleBase" id="RU003718"/>
    </source>
</evidence>
<name>A0AAD6EZ96_9POAL</name>
<dbReference type="PROSITE" id="PS00375">
    <property type="entry name" value="UDPGT"/>
    <property type="match status" value="1"/>
</dbReference>
<evidence type="ECO:0000256" key="1">
    <source>
        <dbReference type="ARBA" id="ARBA00009995"/>
    </source>
</evidence>
<dbReference type="PANTHER" id="PTHR48045">
    <property type="entry name" value="UDP-GLYCOSYLTRANSFERASE 72B1"/>
    <property type="match status" value="1"/>
</dbReference>
<dbReference type="EC" id="2.4.1.-" evidence="5"/>
<evidence type="ECO:0000256" key="2">
    <source>
        <dbReference type="ARBA" id="ARBA00022676"/>
    </source>
</evidence>
<gene>
    <name evidence="6" type="ORF">LUZ61_010053</name>
</gene>
<evidence type="ECO:0000313" key="6">
    <source>
        <dbReference type="EMBL" id="KAJ3706348.1"/>
    </source>
</evidence>
<dbReference type="FunFam" id="3.40.50.2000:FF:000103">
    <property type="entry name" value="Glycosyltransferase"/>
    <property type="match status" value="1"/>
</dbReference>
<dbReference type="InterPro" id="IPR002213">
    <property type="entry name" value="UDP_glucos_trans"/>
</dbReference>
<keyword evidence="3 4" id="KW-0808">Transferase</keyword>
<dbReference type="GO" id="GO:0008194">
    <property type="term" value="F:UDP-glycosyltransferase activity"/>
    <property type="evidence" value="ECO:0007669"/>
    <property type="project" value="InterPro"/>
</dbReference>
<accession>A0AAD6EZ96</accession>
<evidence type="ECO:0000313" key="7">
    <source>
        <dbReference type="Proteomes" id="UP001210211"/>
    </source>
</evidence>
<dbReference type="SUPFAM" id="SSF53756">
    <property type="entry name" value="UDP-Glycosyltransferase/glycogen phosphorylase"/>
    <property type="match status" value="1"/>
</dbReference>
<dbReference type="FunFam" id="3.40.50.2000:FF:000064">
    <property type="entry name" value="Glycosyltransferase"/>
    <property type="match status" value="1"/>
</dbReference>
<comment type="caution">
    <text evidence="6">The sequence shown here is derived from an EMBL/GenBank/DDBJ whole genome shotgun (WGS) entry which is preliminary data.</text>
</comment>
<dbReference type="Proteomes" id="UP001210211">
    <property type="component" value="Unassembled WGS sequence"/>
</dbReference>
<evidence type="ECO:0000256" key="3">
    <source>
        <dbReference type="ARBA" id="ARBA00022679"/>
    </source>
</evidence>
<organism evidence="6 7">
    <name type="scientific">Rhynchospora tenuis</name>
    <dbReference type="NCBI Taxonomy" id="198213"/>
    <lineage>
        <taxon>Eukaryota</taxon>
        <taxon>Viridiplantae</taxon>
        <taxon>Streptophyta</taxon>
        <taxon>Embryophyta</taxon>
        <taxon>Tracheophyta</taxon>
        <taxon>Spermatophyta</taxon>
        <taxon>Magnoliopsida</taxon>
        <taxon>Liliopsida</taxon>
        <taxon>Poales</taxon>
        <taxon>Cyperaceae</taxon>
        <taxon>Cyperoideae</taxon>
        <taxon>Rhynchosporeae</taxon>
        <taxon>Rhynchospora</taxon>
    </lineage>
</organism>
<comment type="similarity">
    <text evidence="1 4">Belongs to the UDP-glycosyltransferase family.</text>
</comment>
<keyword evidence="7" id="KW-1185">Reference proteome</keyword>